<organism evidence="1 2">
    <name type="scientific">Heterorhabditis bacteriophora</name>
    <name type="common">Entomopathogenic nematode worm</name>
    <dbReference type="NCBI Taxonomy" id="37862"/>
    <lineage>
        <taxon>Eukaryota</taxon>
        <taxon>Metazoa</taxon>
        <taxon>Ecdysozoa</taxon>
        <taxon>Nematoda</taxon>
        <taxon>Chromadorea</taxon>
        <taxon>Rhabditida</taxon>
        <taxon>Rhabditina</taxon>
        <taxon>Rhabditomorpha</taxon>
        <taxon>Strongyloidea</taxon>
        <taxon>Heterorhabditidae</taxon>
        <taxon>Heterorhabditis</taxon>
    </lineage>
</organism>
<dbReference type="Proteomes" id="UP000095283">
    <property type="component" value="Unplaced"/>
</dbReference>
<protein>
    <submittedName>
        <fullName evidence="2">DUF5683 domain-containing protein</fullName>
    </submittedName>
</protein>
<keyword evidence="1" id="KW-1185">Reference proteome</keyword>
<evidence type="ECO:0000313" key="2">
    <source>
        <dbReference type="WBParaSite" id="Hba_03550"/>
    </source>
</evidence>
<accession>A0A1I7WF01</accession>
<dbReference type="WBParaSite" id="Hba_03550">
    <property type="protein sequence ID" value="Hba_03550"/>
    <property type="gene ID" value="Hba_03550"/>
</dbReference>
<proteinExistence type="predicted"/>
<reference evidence="2" key="1">
    <citation type="submission" date="2016-11" db="UniProtKB">
        <authorList>
            <consortium name="WormBaseParasite"/>
        </authorList>
    </citation>
    <scope>IDENTIFICATION</scope>
</reference>
<dbReference type="AlphaFoldDB" id="A0A1I7WF01"/>
<sequence length="119" mass="13380">MRPKPFYILPVIGMRALEIPNEGVIAFFGDFVSSPTPAKRSGKYKVHDIQIAPARLKIDENYKVSDNTVAYDYGSYFLASAFLTAVALTNLEKWSTTRVTYSLSSSVVYIGPVRLRYFT</sequence>
<name>A0A1I7WF01_HETBA</name>
<evidence type="ECO:0000313" key="1">
    <source>
        <dbReference type="Proteomes" id="UP000095283"/>
    </source>
</evidence>